<feature type="transmembrane region" description="Helical" evidence="1">
    <location>
        <begin position="12"/>
        <end position="31"/>
    </location>
</feature>
<protein>
    <submittedName>
        <fullName evidence="2">F-type H+-transporting ATPase subunit delta</fullName>
        <ecNumber evidence="2">3.6.3.14</ecNumber>
    </submittedName>
</protein>
<dbReference type="GO" id="GO:0016787">
    <property type="term" value="F:hydrolase activity"/>
    <property type="evidence" value="ECO:0007669"/>
    <property type="project" value="UniProtKB-KW"/>
</dbReference>
<name>S0G6V2_9BACT</name>
<sequence length="103" mass="11525">MQMTWYDLQKMVFCLAVGLGIGYFHFGGLWLTLQRFAGTRRYGLVFVASFLFRSFVTLAGVYFAGNGEWLGMTACLAGILIMRKIFIGKMQPLAVIRTKGSPV</sequence>
<proteinExistence type="predicted"/>
<dbReference type="InterPro" id="IPR017581">
    <property type="entry name" value="AtpR-like"/>
</dbReference>
<dbReference type="Pfam" id="PF12966">
    <property type="entry name" value="AtpR"/>
    <property type="match status" value="1"/>
</dbReference>
<keyword evidence="1" id="KW-0812">Transmembrane</keyword>
<keyword evidence="2" id="KW-0378">Hydrolase</keyword>
<comment type="caution">
    <text evidence="2">The sequence shown here is derived from an EMBL/GenBank/DDBJ whole genome shotgun (WGS) entry which is preliminary data.</text>
</comment>
<gene>
    <name evidence="2" type="primary">atpR</name>
    <name evidence="2" type="ORF">Dpo_2c00240</name>
</gene>
<dbReference type="EMBL" id="APJX01000002">
    <property type="protein sequence ID" value="EMS80336.1"/>
    <property type="molecule type" value="Genomic_DNA"/>
</dbReference>
<evidence type="ECO:0000313" key="3">
    <source>
        <dbReference type="Proteomes" id="UP000014216"/>
    </source>
</evidence>
<reference evidence="2 3" key="1">
    <citation type="journal article" date="2013" name="Genome Announc.">
        <title>Draft Genome Sequence of Desulfotignum phosphitoxidans DSM 13687 Strain FiPS-3.</title>
        <authorList>
            <person name="Poehlein A."/>
            <person name="Daniel R."/>
            <person name="Simeonova D.D."/>
        </authorList>
    </citation>
    <scope>NUCLEOTIDE SEQUENCE [LARGE SCALE GENOMIC DNA]</scope>
    <source>
        <strain evidence="2 3">DSM 13687</strain>
    </source>
</reference>
<evidence type="ECO:0000313" key="2">
    <source>
        <dbReference type="EMBL" id="EMS80336.1"/>
    </source>
</evidence>
<dbReference type="EC" id="3.6.3.14" evidence="2"/>
<accession>S0G6V2</accession>
<evidence type="ECO:0000256" key="1">
    <source>
        <dbReference type="SAM" id="Phobius"/>
    </source>
</evidence>
<keyword evidence="1" id="KW-1133">Transmembrane helix</keyword>
<keyword evidence="3" id="KW-1185">Reference proteome</keyword>
<dbReference type="NCBIfam" id="TIGR03165">
    <property type="entry name" value="F1F0_chp_2"/>
    <property type="match status" value="1"/>
</dbReference>
<feature type="transmembrane region" description="Helical" evidence="1">
    <location>
        <begin position="43"/>
        <end position="63"/>
    </location>
</feature>
<organism evidence="2 3">
    <name type="scientific">Desulfotignum phosphitoxidans DSM 13687</name>
    <dbReference type="NCBI Taxonomy" id="1286635"/>
    <lineage>
        <taxon>Bacteria</taxon>
        <taxon>Pseudomonadati</taxon>
        <taxon>Thermodesulfobacteriota</taxon>
        <taxon>Desulfobacteria</taxon>
        <taxon>Desulfobacterales</taxon>
        <taxon>Desulfobacteraceae</taxon>
        <taxon>Desulfotignum</taxon>
    </lineage>
</organism>
<feature type="transmembrane region" description="Helical" evidence="1">
    <location>
        <begin position="69"/>
        <end position="87"/>
    </location>
</feature>
<dbReference type="Proteomes" id="UP000014216">
    <property type="component" value="Unassembled WGS sequence"/>
</dbReference>
<keyword evidence="1" id="KW-0472">Membrane</keyword>
<dbReference type="AlphaFoldDB" id="S0G6V2"/>